<sequence>MILHIGENISILERDIISILDKKAVDSSRTTRRFINKLIEEGCLYNTIDKGVKTYIITCKKEIHSNNRRRKSSYVLYTSNISSTTLAKRNTING</sequence>
<dbReference type="RefSeq" id="WP_216518649.1">
    <property type="nucleotide sequence ID" value="NZ_JAHLPM010000006.1"/>
</dbReference>
<comment type="caution">
    <text evidence="1">The sequence shown here is derived from an EMBL/GenBank/DDBJ whole genome shotgun (WGS) entry which is preliminary data.</text>
</comment>
<dbReference type="EMBL" id="JAHLPM010000006">
    <property type="protein sequence ID" value="MBU5437966.1"/>
    <property type="molecule type" value="Genomic_DNA"/>
</dbReference>
<gene>
    <name evidence="1" type="ORF">KQI42_08105</name>
</gene>
<evidence type="ECO:0000313" key="1">
    <source>
        <dbReference type="EMBL" id="MBU5437966.1"/>
    </source>
</evidence>
<protein>
    <submittedName>
        <fullName evidence="1">DUF370 domain-containing protein</fullName>
    </submittedName>
</protein>
<proteinExistence type="predicted"/>
<accession>A0ABS6E559</accession>
<name>A0ABS6E559_9FIRM</name>
<keyword evidence="2" id="KW-1185">Reference proteome</keyword>
<reference evidence="1 2" key="1">
    <citation type="submission" date="2021-06" db="EMBL/GenBank/DDBJ databases">
        <authorList>
            <person name="Sun Q."/>
            <person name="Li D."/>
        </authorList>
    </citation>
    <scope>NUCLEOTIDE SEQUENCE [LARGE SCALE GENOMIC DNA]</scope>
    <source>
        <strain evidence="1 2">MSJ-40</strain>
    </source>
</reference>
<evidence type="ECO:0000313" key="2">
    <source>
        <dbReference type="Proteomes" id="UP000749471"/>
    </source>
</evidence>
<organism evidence="1 2">
    <name type="scientific">Tissierella simiarum</name>
    <dbReference type="NCBI Taxonomy" id="2841534"/>
    <lineage>
        <taxon>Bacteria</taxon>
        <taxon>Bacillati</taxon>
        <taxon>Bacillota</taxon>
        <taxon>Tissierellia</taxon>
        <taxon>Tissierellales</taxon>
        <taxon>Tissierellaceae</taxon>
        <taxon>Tissierella</taxon>
    </lineage>
</organism>
<dbReference type="Proteomes" id="UP000749471">
    <property type="component" value="Unassembled WGS sequence"/>
</dbReference>